<proteinExistence type="predicted"/>
<evidence type="ECO:0000256" key="1">
    <source>
        <dbReference type="SAM" id="SignalP"/>
    </source>
</evidence>
<feature type="signal peptide" evidence="1">
    <location>
        <begin position="1"/>
        <end position="22"/>
    </location>
</feature>
<gene>
    <name evidence="2" type="ORF">BBB56_06635</name>
</gene>
<feature type="chain" id="PRO_5017958789" description="YD repeat-containing protein" evidence="1">
    <location>
        <begin position="23"/>
        <end position="281"/>
    </location>
</feature>
<sequence length="281" mass="31213">MKRSLIAALVLGSLFASPALWAAACGPHSQAVASSNSWIMLGGSAKGAVRQVIAGEFGKDVDSQKRVLGQFDPCGILLVADVTFDKKEHNVVLSMEQHIARVQGGWVGEYAWLVKVLKEGQEQVIDNRQGTISWLIGQHGNIVTASDKFTSMGKSGFTDTTYRYDAQLRLRKSVSRGTDTLTNGESSWQWNPQGQVVSAVTARSKDRYTYDKNFREWQLHGTATTPVSTVRSVDECQLWDDVGNCTLSYLHETEVFEKGTIERHLSAAYKYQYWDRPAEAE</sequence>
<evidence type="ECO:0000313" key="3">
    <source>
        <dbReference type="Proteomes" id="UP000281332"/>
    </source>
</evidence>
<organism evidence="2 3">
    <name type="scientific">Candidatus Pantoea deserta</name>
    <dbReference type="NCBI Taxonomy" id="1869313"/>
    <lineage>
        <taxon>Bacteria</taxon>
        <taxon>Pseudomonadati</taxon>
        <taxon>Pseudomonadota</taxon>
        <taxon>Gammaproteobacteria</taxon>
        <taxon>Enterobacterales</taxon>
        <taxon>Erwiniaceae</taxon>
        <taxon>Pantoea</taxon>
    </lineage>
</organism>
<protein>
    <recommendedName>
        <fullName evidence="4">YD repeat-containing protein</fullName>
    </recommendedName>
</protein>
<dbReference type="Proteomes" id="UP000281332">
    <property type="component" value="Unassembled WGS sequence"/>
</dbReference>
<dbReference type="OrthoDB" id="6626805at2"/>
<evidence type="ECO:0000313" key="2">
    <source>
        <dbReference type="EMBL" id="RPE03070.1"/>
    </source>
</evidence>
<dbReference type="RefSeq" id="WP_123799998.1">
    <property type="nucleotide sequence ID" value="NZ_RMVG01000003.1"/>
</dbReference>
<dbReference type="PROSITE" id="PS51257">
    <property type="entry name" value="PROKAR_LIPOPROTEIN"/>
    <property type="match status" value="1"/>
</dbReference>
<evidence type="ECO:0008006" key="4">
    <source>
        <dbReference type="Google" id="ProtNLM"/>
    </source>
</evidence>
<dbReference type="AlphaFoldDB" id="A0A3N4PH59"/>
<accession>A0A3N4PH59</accession>
<keyword evidence="3" id="KW-1185">Reference proteome</keyword>
<comment type="caution">
    <text evidence="2">The sequence shown here is derived from an EMBL/GenBank/DDBJ whole genome shotgun (WGS) entry which is preliminary data.</text>
</comment>
<dbReference type="Gene3D" id="2.180.10.10">
    <property type="entry name" value="RHS repeat-associated core"/>
    <property type="match status" value="1"/>
</dbReference>
<name>A0A3N4PH59_9GAMM</name>
<dbReference type="EMBL" id="RMVG01000003">
    <property type="protein sequence ID" value="RPE03070.1"/>
    <property type="molecule type" value="Genomic_DNA"/>
</dbReference>
<keyword evidence="1" id="KW-0732">Signal</keyword>
<reference evidence="2 3" key="1">
    <citation type="submission" date="2018-11" db="EMBL/GenBank/DDBJ databases">
        <title>Whole genome sequencing of Pantoea sp. RIT388.</title>
        <authorList>
            <person name="Gan H.M."/>
            <person name="Hudson A.O."/>
        </authorList>
    </citation>
    <scope>NUCLEOTIDE SEQUENCE [LARGE SCALE GENOMIC DNA]</scope>
    <source>
        <strain evidence="2 3">RIT388</strain>
    </source>
</reference>